<feature type="compositionally biased region" description="Pro residues" evidence="1">
    <location>
        <begin position="1"/>
        <end position="14"/>
    </location>
</feature>
<dbReference type="Proteomes" id="UP000007015">
    <property type="component" value="Chromosome 11"/>
</dbReference>
<keyword evidence="3" id="KW-1185">Reference proteome</keyword>
<gene>
    <name evidence="2" type="ORF">OsI_34924</name>
</gene>
<proteinExistence type="predicted"/>
<evidence type="ECO:0000313" key="3">
    <source>
        <dbReference type="Proteomes" id="UP000007015"/>
    </source>
</evidence>
<feature type="region of interest" description="Disordered" evidence="1">
    <location>
        <begin position="1"/>
        <end position="27"/>
    </location>
</feature>
<evidence type="ECO:0000256" key="1">
    <source>
        <dbReference type="SAM" id="MobiDB-lite"/>
    </source>
</evidence>
<dbReference type="Gramene" id="BGIOSGA034708-TA">
    <property type="protein sequence ID" value="BGIOSGA034708-PA"/>
    <property type="gene ID" value="BGIOSGA034708"/>
</dbReference>
<organism evidence="2 3">
    <name type="scientific">Oryza sativa subsp. indica</name>
    <name type="common">Rice</name>
    <dbReference type="NCBI Taxonomy" id="39946"/>
    <lineage>
        <taxon>Eukaryota</taxon>
        <taxon>Viridiplantae</taxon>
        <taxon>Streptophyta</taxon>
        <taxon>Embryophyta</taxon>
        <taxon>Tracheophyta</taxon>
        <taxon>Spermatophyta</taxon>
        <taxon>Magnoliopsida</taxon>
        <taxon>Liliopsida</taxon>
        <taxon>Poales</taxon>
        <taxon>Poaceae</taxon>
        <taxon>BOP clade</taxon>
        <taxon>Oryzoideae</taxon>
        <taxon>Oryzeae</taxon>
        <taxon>Oryzinae</taxon>
        <taxon>Oryza</taxon>
        <taxon>Oryza sativa</taxon>
    </lineage>
</organism>
<dbReference type="HOGENOM" id="CLU_2268224_0_0_1"/>
<feature type="compositionally biased region" description="Low complexity" evidence="1">
    <location>
        <begin position="44"/>
        <end position="72"/>
    </location>
</feature>
<dbReference type="AlphaFoldDB" id="B8BIU0"/>
<evidence type="ECO:0000313" key="2">
    <source>
        <dbReference type="EMBL" id="EEC67575.1"/>
    </source>
</evidence>
<accession>B8BIU0</accession>
<dbReference type="EMBL" id="CM000136">
    <property type="protein sequence ID" value="EEC67575.1"/>
    <property type="molecule type" value="Genomic_DNA"/>
</dbReference>
<protein>
    <submittedName>
        <fullName evidence="2">Uncharacterized protein</fullName>
    </submittedName>
</protein>
<sequence>MRLLPPSSPRPLLRPDPSQEPAVATQVAAEAGSVVEAAAATAPSAGEASAAEAGSVTEAAAATAPPVGEASACCRHPGHRRGRLAHRRIREAAAADAVCEEKE</sequence>
<reference evidence="2 3" key="1">
    <citation type="journal article" date="2005" name="PLoS Biol.">
        <title>The genomes of Oryza sativa: a history of duplications.</title>
        <authorList>
            <person name="Yu J."/>
            <person name="Wang J."/>
            <person name="Lin W."/>
            <person name="Li S."/>
            <person name="Li H."/>
            <person name="Zhou J."/>
            <person name="Ni P."/>
            <person name="Dong W."/>
            <person name="Hu S."/>
            <person name="Zeng C."/>
            <person name="Zhang J."/>
            <person name="Zhang Y."/>
            <person name="Li R."/>
            <person name="Xu Z."/>
            <person name="Li S."/>
            <person name="Li X."/>
            <person name="Zheng H."/>
            <person name="Cong L."/>
            <person name="Lin L."/>
            <person name="Yin J."/>
            <person name="Geng J."/>
            <person name="Li G."/>
            <person name="Shi J."/>
            <person name="Liu J."/>
            <person name="Lv H."/>
            <person name="Li J."/>
            <person name="Wang J."/>
            <person name="Deng Y."/>
            <person name="Ran L."/>
            <person name="Shi X."/>
            <person name="Wang X."/>
            <person name="Wu Q."/>
            <person name="Li C."/>
            <person name="Ren X."/>
            <person name="Wang J."/>
            <person name="Wang X."/>
            <person name="Li D."/>
            <person name="Liu D."/>
            <person name="Zhang X."/>
            <person name="Ji Z."/>
            <person name="Zhao W."/>
            <person name="Sun Y."/>
            <person name="Zhang Z."/>
            <person name="Bao J."/>
            <person name="Han Y."/>
            <person name="Dong L."/>
            <person name="Ji J."/>
            <person name="Chen P."/>
            <person name="Wu S."/>
            <person name="Liu J."/>
            <person name="Xiao Y."/>
            <person name="Bu D."/>
            <person name="Tan J."/>
            <person name="Yang L."/>
            <person name="Ye C."/>
            <person name="Zhang J."/>
            <person name="Xu J."/>
            <person name="Zhou Y."/>
            <person name="Yu Y."/>
            <person name="Zhang B."/>
            <person name="Zhuang S."/>
            <person name="Wei H."/>
            <person name="Liu B."/>
            <person name="Lei M."/>
            <person name="Yu H."/>
            <person name="Li Y."/>
            <person name="Xu H."/>
            <person name="Wei S."/>
            <person name="He X."/>
            <person name="Fang L."/>
            <person name="Zhang Z."/>
            <person name="Zhang Y."/>
            <person name="Huang X."/>
            <person name="Su Z."/>
            <person name="Tong W."/>
            <person name="Li J."/>
            <person name="Tong Z."/>
            <person name="Li S."/>
            <person name="Ye J."/>
            <person name="Wang L."/>
            <person name="Fang L."/>
            <person name="Lei T."/>
            <person name="Chen C."/>
            <person name="Chen H."/>
            <person name="Xu Z."/>
            <person name="Li H."/>
            <person name="Huang H."/>
            <person name="Zhang F."/>
            <person name="Xu H."/>
            <person name="Li N."/>
            <person name="Zhao C."/>
            <person name="Li S."/>
            <person name="Dong L."/>
            <person name="Huang Y."/>
            <person name="Li L."/>
            <person name="Xi Y."/>
            <person name="Qi Q."/>
            <person name="Li W."/>
            <person name="Zhang B."/>
            <person name="Hu W."/>
            <person name="Zhang Y."/>
            <person name="Tian X."/>
            <person name="Jiao Y."/>
            <person name="Liang X."/>
            <person name="Jin J."/>
            <person name="Gao L."/>
            <person name="Zheng W."/>
            <person name="Hao B."/>
            <person name="Liu S."/>
            <person name="Wang W."/>
            <person name="Yuan L."/>
            <person name="Cao M."/>
            <person name="McDermott J."/>
            <person name="Samudrala R."/>
            <person name="Wang J."/>
            <person name="Wong G.K."/>
            <person name="Yang H."/>
        </authorList>
    </citation>
    <scope>NUCLEOTIDE SEQUENCE [LARGE SCALE GENOMIC DNA]</scope>
    <source>
        <strain evidence="3">cv. 93-11</strain>
    </source>
</reference>
<feature type="region of interest" description="Disordered" evidence="1">
    <location>
        <begin position="44"/>
        <end position="75"/>
    </location>
</feature>
<name>B8BIU0_ORYSI</name>